<evidence type="ECO:0000313" key="1">
    <source>
        <dbReference type="EMBL" id="KAI0065460.1"/>
    </source>
</evidence>
<reference evidence="1" key="2">
    <citation type="journal article" date="2022" name="New Phytol.">
        <title>Evolutionary transition to the ectomycorrhizal habit in the genomes of a hyperdiverse lineage of mushroom-forming fungi.</title>
        <authorList>
            <person name="Looney B."/>
            <person name="Miyauchi S."/>
            <person name="Morin E."/>
            <person name="Drula E."/>
            <person name="Courty P.E."/>
            <person name="Kohler A."/>
            <person name="Kuo A."/>
            <person name="LaButti K."/>
            <person name="Pangilinan J."/>
            <person name="Lipzen A."/>
            <person name="Riley R."/>
            <person name="Andreopoulos W."/>
            <person name="He G."/>
            <person name="Johnson J."/>
            <person name="Nolan M."/>
            <person name="Tritt A."/>
            <person name="Barry K.W."/>
            <person name="Grigoriev I.V."/>
            <person name="Nagy L.G."/>
            <person name="Hibbett D."/>
            <person name="Henrissat B."/>
            <person name="Matheny P.B."/>
            <person name="Labbe J."/>
            <person name="Martin F.M."/>
        </authorList>
    </citation>
    <scope>NUCLEOTIDE SEQUENCE</scope>
    <source>
        <strain evidence="1">HHB10654</strain>
    </source>
</reference>
<reference evidence="1" key="1">
    <citation type="submission" date="2021-03" db="EMBL/GenBank/DDBJ databases">
        <authorList>
            <consortium name="DOE Joint Genome Institute"/>
            <person name="Ahrendt S."/>
            <person name="Looney B.P."/>
            <person name="Miyauchi S."/>
            <person name="Morin E."/>
            <person name="Drula E."/>
            <person name="Courty P.E."/>
            <person name="Chicoki N."/>
            <person name="Fauchery L."/>
            <person name="Kohler A."/>
            <person name="Kuo A."/>
            <person name="Labutti K."/>
            <person name="Pangilinan J."/>
            <person name="Lipzen A."/>
            <person name="Riley R."/>
            <person name="Andreopoulos W."/>
            <person name="He G."/>
            <person name="Johnson J."/>
            <person name="Barry K.W."/>
            <person name="Grigoriev I.V."/>
            <person name="Nagy L."/>
            <person name="Hibbett D."/>
            <person name="Henrissat B."/>
            <person name="Matheny P.B."/>
            <person name="Labbe J."/>
            <person name="Martin F."/>
        </authorList>
    </citation>
    <scope>NUCLEOTIDE SEQUENCE</scope>
    <source>
        <strain evidence="1">HHB10654</strain>
    </source>
</reference>
<gene>
    <name evidence="1" type="ORF">BV25DRAFT_1913510</name>
</gene>
<organism evidence="1 2">
    <name type="scientific">Artomyces pyxidatus</name>
    <dbReference type="NCBI Taxonomy" id="48021"/>
    <lineage>
        <taxon>Eukaryota</taxon>
        <taxon>Fungi</taxon>
        <taxon>Dikarya</taxon>
        <taxon>Basidiomycota</taxon>
        <taxon>Agaricomycotina</taxon>
        <taxon>Agaricomycetes</taxon>
        <taxon>Russulales</taxon>
        <taxon>Auriscalpiaceae</taxon>
        <taxon>Artomyces</taxon>
    </lineage>
</organism>
<accession>A0ACB8TBR7</accession>
<keyword evidence="2" id="KW-1185">Reference proteome</keyword>
<protein>
    <submittedName>
        <fullName evidence="1">Uncharacterized protein</fullName>
    </submittedName>
</protein>
<proteinExistence type="predicted"/>
<comment type="caution">
    <text evidence="1">The sequence shown here is derived from an EMBL/GenBank/DDBJ whole genome shotgun (WGS) entry which is preliminary data.</text>
</comment>
<name>A0ACB8TBR7_9AGAM</name>
<evidence type="ECO:0000313" key="2">
    <source>
        <dbReference type="Proteomes" id="UP000814140"/>
    </source>
</evidence>
<dbReference type="EMBL" id="MU277195">
    <property type="protein sequence ID" value="KAI0065460.1"/>
    <property type="molecule type" value="Genomic_DNA"/>
</dbReference>
<sequence length="574" mass="61853">MSSLQNHSLTERTSYERLSPHLYLPDSNLHGKEGATYIPDVAVEGSFEWPSVNRDSFLESYDIPDNLFSKTVDTLPAQLQDRTHSAQEAESWHAADLSTSDQPLPGSSSFPCDQRLSLTEDPGFTHPPHGIKSLPTPSTAYPTVPHEVFHAADLAEDYAAFQASNSSAVDAGPVRSQSTSDLILSGQGPYPEENLTSYASLLGLPAFSAGDHTPPTYVDHGSSYTVSSDGPSHHLPEQDPARPTSRQPTRASHRHTPSPDDSTASVMQGRLLQDMFSVELPSTGHPPFRVMAGQNNPQAIKRIVKTSTAEDLTENRKRSSIGGDSKALSASLGGSSSLVNDVPPSPQRQLKIGPASLDEAITLALGKRRTTLGVEASSSDSTQRPAKRTKGVGLLAADSPTVLSTPALQVAGIQTPVPEGSWVHDPPSRPSSFTADTWVDKSLLTTESERPSYPRPPMSATALGKRRRLDDSESSPDESSSYQRPVGTMKSKRSRILSTPPSDRNASRAGQVPPRFESIQPPTHIGNAMSNGVTAANTGTYNSIVREIRKSLHTSKPWFTFFLSLWSKVLTSKP</sequence>
<dbReference type="Proteomes" id="UP000814140">
    <property type="component" value="Unassembled WGS sequence"/>
</dbReference>